<keyword evidence="1" id="KW-0472">Membrane</keyword>
<reference evidence="2" key="2">
    <citation type="submission" date="2025-09" db="UniProtKB">
        <authorList>
            <consortium name="Ensembl"/>
        </authorList>
    </citation>
    <scope>IDENTIFICATION</scope>
</reference>
<keyword evidence="1" id="KW-0812">Transmembrane</keyword>
<accession>A0A3Q3QSX5</accession>
<evidence type="ECO:0000256" key="1">
    <source>
        <dbReference type="SAM" id="Phobius"/>
    </source>
</evidence>
<dbReference type="Ensembl" id="ENSMALT00000019771.1">
    <property type="protein sequence ID" value="ENSMALP00000019386.1"/>
    <property type="gene ID" value="ENSMALG00000013535.1"/>
</dbReference>
<name>A0A3Q3QSX5_MONAL</name>
<keyword evidence="1" id="KW-1133">Transmembrane helix</keyword>
<evidence type="ECO:0008006" key="4">
    <source>
        <dbReference type="Google" id="ProtNLM"/>
    </source>
</evidence>
<keyword evidence="3" id="KW-1185">Reference proteome</keyword>
<protein>
    <recommendedName>
        <fullName evidence="4">Apolipoprotein C-IV</fullName>
    </recommendedName>
</protein>
<dbReference type="AlphaFoldDB" id="A0A3Q3QSX5"/>
<reference evidence="2" key="1">
    <citation type="submission" date="2025-08" db="UniProtKB">
        <authorList>
            <consortium name="Ensembl"/>
        </authorList>
    </citation>
    <scope>IDENTIFICATION</scope>
</reference>
<organism evidence="2 3">
    <name type="scientific">Monopterus albus</name>
    <name type="common">Swamp eel</name>
    <dbReference type="NCBI Taxonomy" id="43700"/>
    <lineage>
        <taxon>Eukaryota</taxon>
        <taxon>Metazoa</taxon>
        <taxon>Chordata</taxon>
        <taxon>Craniata</taxon>
        <taxon>Vertebrata</taxon>
        <taxon>Euteleostomi</taxon>
        <taxon>Actinopterygii</taxon>
        <taxon>Neopterygii</taxon>
        <taxon>Teleostei</taxon>
        <taxon>Neoteleostei</taxon>
        <taxon>Acanthomorphata</taxon>
        <taxon>Anabantaria</taxon>
        <taxon>Synbranchiformes</taxon>
        <taxon>Synbranchidae</taxon>
        <taxon>Monopterus</taxon>
    </lineage>
</organism>
<evidence type="ECO:0000313" key="2">
    <source>
        <dbReference type="Ensembl" id="ENSMALP00000019386.1"/>
    </source>
</evidence>
<feature type="transmembrane region" description="Helical" evidence="1">
    <location>
        <begin position="12"/>
        <end position="31"/>
    </location>
</feature>
<evidence type="ECO:0000313" key="3">
    <source>
        <dbReference type="Proteomes" id="UP000261600"/>
    </source>
</evidence>
<dbReference type="Proteomes" id="UP000261600">
    <property type="component" value="Unplaced"/>
</dbReference>
<sequence>MSAGNSQNSQQYFSSFANTLILFNAGLLFVAQKVSETAKYVGATALGFFSAYYEDHIQPVTDGYAKWASDVKTSTQNKIQTIIDNYMPFIAK</sequence>
<proteinExistence type="predicted"/>